<feature type="transmembrane region" description="Helical" evidence="1">
    <location>
        <begin position="6"/>
        <end position="22"/>
    </location>
</feature>
<reference evidence="3" key="1">
    <citation type="submission" date="2024-03" db="EMBL/GenBank/DDBJ databases">
        <title>Human intestinal bacterial collection.</title>
        <authorList>
            <person name="Pauvert C."/>
            <person name="Hitch T.C.A."/>
            <person name="Clavel T."/>
        </authorList>
    </citation>
    <scope>NUCLEOTIDE SEQUENCE [LARGE SCALE GENOMIC DNA]</scope>
    <source>
        <strain evidence="3">CLA-AA-H89B</strain>
    </source>
</reference>
<keyword evidence="1" id="KW-0472">Membrane</keyword>
<dbReference type="InterPro" id="IPR032834">
    <property type="entry name" value="NatK-like_C"/>
</dbReference>
<dbReference type="Proteomes" id="UP001546774">
    <property type="component" value="Unassembled WGS sequence"/>
</dbReference>
<comment type="caution">
    <text evidence="3">The sequence shown here is derived from an EMBL/GenBank/DDBJ whole genome shotgun (WGS) entry which is preliminary data.</text>
</comment>
<feature type="domain" description="Sensor histidine kinase NatK-like C-terminal" evidence="2">
    <location>
        <begin position="321"/>
        <end position="418"/>
    </location>
</feature>
<feature type="transmembrane region" description="Helical" evidence="1">
    <location>
        <begin position="180"/>
        <end position="200"/>
    </location>
</feature>
<dbReference type="PANTHER" id="PTHR40448:SF1">
    <property type="entry name" value="TWO-COMPONENT SENSOR HISTIDINE KINASE"/>
    <property type="match status" value="1"/>
</dbReference>
<dbReference type="Pfam" id="PF14501">
    <property type="entry name" value="HATPase_c_5"/>
    <property type="match status" value="1"/>
</dbReference>
<protein>
    <submittedName>
        <fullName evidence="3">GHKL domain-containing protein</fullName>
    </submittedName>
</protein>
<feature type="transmembrane region" description="Helical" evidence="1">
    <location>
        <begin position="34"/>
        <end position="51"/>
    </location>
</feature>
<dbReference type="Gene3D" id="3.30.565.10">
    <property type="entry name" value="Histidine kinase-like ATPase, C-terminal domain"/>
    <property type="match status" value="1"/>
</dbReference>
<feature type="transmembrane region" description="Helical" evidence="1">
    <location>
        <begin position="120"/>
        <end position="140"/>
    </location>
</feature>
<accession>A0ABV1H7W4</accession>
<evidence type="ECO:0000313" key="3">
    <source>
        <dbReference type="EMBL" id="MEQ2555804.1"/>
    </source>
</evidence>
<gene>
    <name evidence="3" type="ORF">WMO37_12460</name>
</gene>
<evidence type="ECO:0000313" key="4">
    <source>
        <dbReference type="Proteomes" id="UP001546774"/>
    </source>
</evidence>
<dbReference type="PANTHER" id="PTHR40448">
    <property type="entry name" value="TWO-COMPONENT SENSOR HISTIDINE KINASE"/>
    <property type="match status" value="1"/>
</dbReference>
<sequence length="420" mass="48994">MGTAGYLITNIFRVYLIYRFYNIFFTKYKINKKCVFFVYLIYYVINSIVYIQICVPVVTLAVNIVSLMAVTYIYQATFRKRMFYVMVQLGLSICTEAIAVLVSVNVMPELTSQNMEDYTMIQYFIANISCFPIVLGTEKIKRTGQGEEIPGMYWVLLLLLPVFSIYIAAVLCMLPEKYNLITGVSFVLLLLMNLIVFYLYDVLSQFMAEKIKENKIEEQNRNYEQQLYHYEELFENTRALRHDLKNHFGVIYLLAEQNQDKEVINYVQRFLDMSDNGGYRISTGNVSLDALISYKYEEAKRQGICINTEVAIAKNTRWNDVDLCTITGNLLDNAIRAAKDIENASIEFVMRQHENKMVIKVKNPYRGVLKRREDVFETTKQNKSRHGIGLEHIKKIVEQYHGVIDFDTQNGEFVVRLILY</sequence>
<organism evidence="3 4">
    <name type="scientific">Lachnospira intestinalis</name>
    <dbReference type="NCBI Taxonomy" id="3133158"/>
    <lineage>
        <taxon>Bacteria</taxon>
        <taxon>Bacillati</taxon>
        <taxon>Bacillota</taxon>
        <taxon>Clostridia</taxon>
        <taxon>Lachnospirales</taxon>
        <taxon>Lachnospiraceae</taxon>
        <taxon>Lachnospira</taxon>
    </lineage>
</organism>
<evidence type="ECO:0000256" key="1">
    <source>
        <dbReference type="SAM" id="Phobius"/>
    </source>
</evidence>
<feature type="transmembrane region" description="Helical" evidence="1">
    <location>
        <begin position="57"/>
        <end position="74"/>
    </location>
</feature>
<feature type="transmembrane region" description="Helical" evidence="1">
    <location>
        <begin position="152"/>
        <end position="174"/>
    </location>
</feature>
<dbReference type="SUPFAM" id="SSF55874">
    <property type="entry name" value="ATPase domain of HSP90 chaperone/DNA topoisomerase II/histidine kinase"/>
    <property type="match status" value="1"/>
</dbReference>
<keyword evidence="1" id="KW-0812">Transmembrane</keyword>
<dbReference type="InterPro" id="IPR036890">
    <property type="entry name" value="HATPase_C_sf"/>
</dbReference>
<feature type="transmembrane region" description="Helical" evidence="1">
    <location>
        <begin position="86"/>
        <end position="108"/>
    </location>
</feature>
<keyword evidence="1" id="KW-1133">Transmembrane helix</keyword>
<dbReference type="EMBL" id="JBBMFS010000012">
    <property type="protein sequence ID" value="MEQ2555804.1"/>
    <property type="molecule type" value="Genomic_DNA"/>
</dbReference>
<evidence type="ECO:0000259" key="2">
    <source>
        <dbReference type="Pfam" id="PF14501"/>
    </source>
</evidence>
<proteinExistence type="predicted"/>
<name>A0ABV1H7W4_9FIRM</name>
<keyword evidence="4" id="KW-1185">Reference proteome</keyword>
<dbReference type="CDD" id="cd16935">
    <property type="entry name" value="HATPase_AgrC-ComD-like"/>
    <property type="match status" value="1"/>
</dbReference>